<dbReference type="EMBL" id="WJXW01000004">
    <property type="protein sequence ID" value="KAF9737404.1"/>
    <property type="molecule type" value="Genomic_DNA"/>
</dbReference>
<organism evidence="2 3">
    <name type="scientific">Paraphaeosphaeria minitans</name>
    <dbReference type="NCBI Taxonomy" id="565426"/>
    <lineage>
        <taxon>Eukaryota</taxon>
        <taxon>Fungi</taxon>
        <taxon>Dikarya</taxon>
        <taxon>Ascomycota</taxon>
        <taxon>Pezizomycotina</taxon>
        <taxon>Dothideomycetes</taxon>
        <taxon>Pleosporomycetidae</taxon>
        <taxon>Pleosporales</taxon>
        <taxon>Massarineae</taxon>
        <taxon>Didymosphaeriaceae</taxon>
        <taxon>Paraphaeosphaeria</taxon>
    </lineage>
</organism>
<evidence type="ECO:0000313" key="3">
    <source>
        <dbReference type="Proteomes" id="UP000756921"/>
    </source>
</evidence>
<evidence type="ECO:0000256" key="1">
    <source>
        <dbReference type="SAM" id="MobiDB-lite"/>
    </source>
</evidence>
<comment type="caution">
    <text evidence="2">The sequence shown here is derived from an EMBL/GenBank/DDBJ whole genome shotgun (WGS) entry which is preliminary data.</text>
</comment>
<keyword evidence="3" id="KW-1185">Reference proteome</keyword>
<accession>A0A9P6GNP0</accession>
<feature type="compositionally biased region" description="Low complexity" evidence="1">
    <location>
        <begin position="47"/>
        <end position="81"/>
    </location>
</feature>
<gene>
    <name evidence="2" type="ORF">PMIN01_05183</name>
</gene>
<dbReference type="Proteomes" id="UP000756921">
    <property type="component" value="Unassembled WGS sequence"/>
</dbReference>
<evidence type="ECO:0000313" key="2">
    <source>
        <dbReference type="EMBL" id="KAF9737404.1"/>
    </source>
</evidence>
<dbReference type="AlphaFoldDB" id="A0A9P6GNP0"/>
<protein>
    <submittedName>
        <fullName evidence="2">Uncharacterized protein</fullName>
    </submittedName>
</protein>
<sequence length="282" mass="27912">MRYSLIGLAVAAGATAQSQFTNIPSDFASPVPSSALSLIPSGVLPTDAAPATDANNDASATDASDSNSAASATASDSGTTAVGSRTTAAPFIPPPFSTNPGAWSSIYQSIQFSGFSWPSSAYGPGQGPWGGYGGGRGPGGHANGGRWGGANGYGPWGSNSWGPSAWQSNSAWRDGPWTQWWGGSACPDSNWPGWTDGPWSTDAPWTSWAGCSASTTATSVVTTTVSGVQTTATQYGVKVAQATGTGGSSAGASDSVGSQGAAPMKTMAPALAALGGAVAIFL</sequence>
<reference evidence="2" key="1">
    <citation type="journal article" date="2020" name="Mol. Plant Microbe Interact.">
        <title>Genome Sequence of the Biocontrol Agent Coniothyrium minitans strain Conio (IMI 134523).</title>
        <authorList>
            <person name="Patel D."/>
            <person name="Shittu T.A."/>
            <person name="Baroncelli R."/>
            <person name="Muthumeenakshi S."/>
            <person name="Osborne T.H."/>
            <person name="Janganan T.K."/>
            <person name="Sreenivasaprasad S."/>
        </authorList>
    </citation>
    <scope>NUCLEOTIDE SEQUENCE</scope>
    <source>
        <strain evidence="2">Conio</strain>
    </source>
</reference>
<feature type="region of interest" description="Disordered" evidence="1">
    <location>
        <begin position="47"/>
        <end position="95"/>
    </location>
</feature>
<dbReference type="OrthoDB" id="3946332at2759"/>
<name>A0A9P6GNP0_9PLEO</name>
<proteinExistence type="predicted"/>